<dbReference type="InterPro" id="IPR050344">
    <property type="entry name" value="Peptidase_M1_aminopeptidases"/>
</dbReference>
<dbReference type="InterPro" id="IPR042097">
    <property type="entry name" value="Aminopeptidase_N-like_N_sf"/>
</dbReference>
<organism evidence="13 14">
    <name type="scientific">Mya arenaria</name>
    <name type="common">Soft-shell clam</name>
    <dbReference type="NCBI Taxonomy" id="6604"/>
    <lineage>
        <taxon>Eukaryota</taxon>
        <taxon>Metazoa</taxon>
        <taxon>Spiralia</taxon>
        <taxon>Lophotrochozoa</taxon>
        <taxon>Mollusca</taxon>
        <taxon>Bivalvia</taxon>
        <taxon>Autobranchia</taxon>
        <taxon>Heteroconchia</taxon>
        <taxon>Euheterodonta</taxon>
        <taxon>Imparidentia</taxon>
        <taxon>Neoheterodontei</taxon>
        <taxon>Myida</taxon>
        <taxon>Myoidea</taxon>
        <taxon>Myidae</taxon>
        <taxon>Mya</taxon>
    </lineage>
</organism>
<dbReference type="SUPFAM" id="SSF63737">
    <property type="entry name" value="Leukotriene A4 hydrolase N-terminal domain"/>
    <property type="match status" value="2"/>
</dbReference>
<dbReference type="Gene3D" id="2.60.40.1910">
    <property type="match status" value="2"/>
</dbReference>
<reference evidence="13" key="1">
    <citation type="submission" date="2022-11" db="EMBL/GenBank/DDBJ databases">
        <title>Centuries of genome instability and evolution in soft-shell clam transmissible cancer (bioRxiv).</title>
        <authorList>
            <person name="Hart S.F.M."/>
            <person name="Yonemitsu M.A."/>
            <person name="Giersch R.M."/>
            <person name="Beal B.F."/>
            <person name="Arriagada G."/>
            <person name="Davis B.W."/>
            <person name="Ostrander E.A."/>
            <person name="Goff S.P."/>
            <person name="Metzger M.J."/>
        </authorList>
    </citation>
    <scope>NUCLEOTIDE SEQUENCE</scope>
    <source>
        <strain evidence="13">MELC-2E11</strain>
        <tissue evidence="13">Siphon/mantle</tissue>
    </source>
</reference>
<dbReference type="Pfam" id="PF11838">
    <property type="entry name" value="ERAP1_C"/>
    <property type="match status" value="2"/>
</dbReference>
<evidence type="ECO:0000256" key="7">
    <source>
        <dbReference type="ARBA" id="ARBA00023049"/>
    </source>
</evidence>
<evidence type="ECO:0000256" key="2">
    <source>
        <dbReference type="ARBA" id="ARBA00010136"/>
    </source>
</evidence>
<dbReference type="Gene3D" id="1.10.3480.20">
    <property type="match status" value="1"/>
</dbReference>
<dbReference type="Proteomes" id="UP001164746">
    <property type="component" value="Chromosome 14"/>
</dbReference>
<evidence type="ECO:0000259" key="12">
    <source>
        <dbReference type="Pfam" id="PF17900"/>
    </source>
</evidence>
<dbReference type="Gene3D" id="1.10.390.10">
    <property type="entry name" value="Neutral Protease Domain 2"/>
    <property type="match status" value="2"/>
</dbReference>
<dbReference type="InterPro" id="IPR034016">
    <property type="entry name" value="M1_APN-typ"/>
</dbReference>
<dbReference type="PANTHER" id="PTHR11533">
    <property type="entry name" value="PROTEASE M1 ZINC METALLOPROTEASE"/>
    <property type="match status" value="1"/>
</dbReference>
<keyword evidence="9" id="KW-1133">Transmembrane helix</keyword>
<evidence type="ECO:0000256" key="6">
    <source>
        <dbReference type="ARBA" id="ARBA00022833"/>
    </source>
</evidence>
<gene>
    <name evidence="13" type="ORF">MAR_011811</name>
</gene>
<evidence type="ECO:0000256" key="1">
    <source>
        <dbReference type="ARBA" id="ARBA00001947"/>
    </source>
</evidence>
<feature type="domain" description="Peptidase M1 membrane alanine aminopeptidase" evidence="10">
    <location>
        <begin position="396"/>
        <end position="617"/>
    </location>
</feature>
<keyword evidence="9" id="KW-0472">Membrane</keyword>
<dbReference type="Pfam" id="PF01433">
    <property type="entry name" value="Peptidase_M1"/>
    <property type="match status" value="2"/>
</dbReference>
<dbReference type="Gene3D" id="1.25.50.20">
    <property type="match status" value="3"/>
</dbReference>
<evidence type="ECO:0000256" key="8">
    <source>
        <dbReference type="SAM" id="MobiDB-lite"/>
    </source>
</evidence>
<feature type="domain" description="ERAP1-like C-terminal" evidence="11">
    <location>
        <begin position="702"/>
        <end position="793"/>
    </location>
</feature>
<accession>A0ABY7FVD0</accession>
<proteinExistence type="inferred from homology"/>
<keyword evidence="3" id="KW-0645">Protease</keyword>
<keyword evidence="7" id="KW-0482">Metalloprotease</keyword>
<dbReference type="Pfam" id="PF17900">
    <property type="entry name" value="Peptidase_M1_N"/>
    <property type="match status" value="2"/>
</dbReference>
<dbReference type="InterPro" id="IPR024571">
    <property type="entry name" value="ERAP1-like_C_dom"/>
</dbReference>
<name>A0ABY7FVD0_MYAAR</name>
<feature type="domain" description="Peptidase M1 membrane alanine aminopeptidase" evidence="10">
    <location>
        <begin position="1172"/>
        <end position="1393"/>
    </location>
</feature>
<keyword evidence="4" id="KW-0479">Metal-binding</keyword>
<feature type="region of interest" description="Disordered" evidence="8">
    <location>
        <begin position="147"/>
        <end position="172"/>
    </location>
</feature>
<keyword evidence="14" id="KW-1185">Reference proteome</keyword>
<keyword evidence="6" id="KW-0862">Zinc</keyword>
<dbReference type="InterPro" id="IPR027268">
    <property type="entry name" value="Peptidase_M4/M1_CTD_sf"/>
</dbReference>
<dbReference type="PRINTS" id="PR00756">
    <property type="entry name" value="ALADIPTASE"/>
</dbReference>
<feature type="domain" description="ERAP1-like C-terminal" evidence="11">
    <location>
        <begin position="1479"/>
        <end position="1797"/>
    </location>
</feature>
<feature type="transmembrane region" description="Helical" evidence="9">
    <location>
        <begin position="64"/>
        <end position="86"/>
    </location>
</feature>
<keyword evidence="5" id="KW-0378">Hydrolase</keyword>
<dbReference type="InterPro" id="IPR045357">
    <property type="entry name" value="Aminopeptidase_N-like_N"/>
</dbReference>
<dbReference type="CDD" id="cd09601">
    <property type="entry name" value="M1_APN-Q_like"/>
    <property type="match status" value="2"/>
</dbReference>
<evidence type="ECO:0000313" key="13">
    <source>
        <dbReference type="EMBL" id="WAR26107.1"/>
    </source>
</evidence>
<dbReference type="SUPFAM" id="SSF55486">
    <property type="entry name" value="Metalloproteases ('zincins'), catalytic domain"/>
    <property type="match status" value="2"/>
</dbReference>
<evidence type="ECO:0000256" key="9">
    <source>
        <dbReference type="SAM" id="Phobius"/>
    </source>
</evidence>
<dbReference type="EMBL" id="CP111025">
    <property type="protein sequence ID" value="WAR26107.1"/>
    <property type="molecule type" value="Genomic_DNA"/>
</dbReference>
<comment type="cofactor">
    <cofactor evidence="1">
        <name>Zn(2+)</name>
        <dbReference type="ChEBI" id="CHEBI:29105"/>
    </cofactor>
</comment>
<sequence length="1820" mass="206709">MKNHPDGQASTDPMNCAHQESPVAAGGDFRDMSKYKFSDAVNGEGTSGAMGSGKGDGCYVKTATGFLIGFFAITIAVGVGLIVHFAENRKIECVFPDQTSVNGGSNAQAVQCPEPPTPTPCPVCADKICPTCPAQNPLTSRACPPCPTQPTSGPLPTATTRTPPPVTAKPTRSVRLPTDLIPLHYDLALKPNMYDPDPTKFTFDGTVSINLHCNQQTNKVILHSNMINITSIPQFTGPQGSTLRYSIWEEDKDLQQLVIHLNGYTVKGQNYTLRLQFTGPLTDDLMGFYLSSYKDGNETVYVATTQMEPTDARKAFPCFDEPAMKATFKVTLTRKNTMMSLADNMVDDIYQTSLQMSTYLLAFVVGQFKNTQGTTSNGLIYGAWARPQSVEQTKVALDVGTQTIVNYENYFDIAFPLPKQDMIAIPDFAAGAMENWGLITYRETAMLFNPDISSEANRQWVTTVITHELGHQWFGDLVTMDWWDDIWLNEGFATFVEYMGADMIHPDWQMWEQFIYDELHLALELDSLVSSHPIYVPVNDPVEIHEIFDTISYSKGGSVIRMMRYILGEETFRQGLTKYLNSHKYANANHDDLWEALHEQSRIDGKVTDVKGIMDTWTLQMNYPVVMVTTNGSQLRFQQSRFLKNSAANDTGKYPSPFNYRWRIPITYTTSKAPTFAENISYTWLDQEFADVTITPMNDGDWVLVNVNQYGVYRVNYAASNWNALVKQLKAKHEVISTINRAQIINDAWSLSKAGQLSTEIALSTLEYLDQEMDYVVWAAAEDQITYLDDILTRSKIAGLACSYGLQECVNEAVRLFEQWMDNPDRNPYLELSITPEVVRKQDATKVLVYIGQNPIGQLLTWDFVRGEWDYLQNTYGKGLQQFQMQHPDMGTGNRAFQQAMENTETNIKWMALNKNAISSWLDNVGVTLETRVKDVRLPTHLVPDLYDIVLQPNMYSGDPESFTFDGYVKIHMTANSTGRNVTVHANKLNIQEGSIKFGKKDGSSGPSYRNLRETDKQRQFEIFFLDQDVIAGQEYFIEMNFTGPLIGDLAGLYLSQYKRGNETVYIATSQMEPTDARKSFPCFDEPNIKAKFNVKLVRHSSMKSISNMPIISNFTLGDGMVVDVFDTSAKMSTYLLAFIVCDFEYIEGKTAKGTRYRAWARPESIEQAKVALEVGVKILSHYEDYFGEDFPLPKQDMIAVPDFSAGAMENWGLITYRETAMLYEPGVSSEGNLQRVNVVIAHELAHQWFGDLVTMDWWDDLWLNEGFASFVEYMGTDFVHPDWKMFEQFINEDLHRVFDIDSLVTSHPIYVPVSHPDEINEIFDGISYSKGGSVIRMMRFFLGEETFKKGLQLYIDNRKYQNAFHDDLWLALERQANNEGKHLKVVDIMNTWILQMNYPVVTISKADSGNIIITQERFLKNKDARDPKKYTSPYGYQWMIPFTFTTSASADFNVTDADVHWLNNKTMQLNSEYPTTGWILGNIQQYGVYRVNYDENNWNELIKQLKDNHTAISTINRAQIINDAFGFAAAKQLPMSIALKTLEYLNTEEEYVPWVAAGDELGFIDSMLKDTELYGPFKRFMREKVDTQFKRIGMNNTGASHLESYLRSEISAHACTYGNQKCIVEALELFRQYMANEGVNPIDPGLKSTVYCTALREGGEEEWNFAFKLYMTATVQAEKSRLLTSLSCTREPWILNKMLTLALDESVVRKQDAYKVFIYVGRNTVGRGLAWDFFRGRWNDIYETYGTGSFSLSDIISGVTASFNTEFHLQQLRDFEKAHSNMGSGTRAFSQTIENTLTNIRWMNENYNIVDTWLGKYKN</sequence>
<feature type="domain" description="Aminopeptidase N-like N-terminal" evidence="12">
    <location>
        <begin position="182"/>
        <end position="356"/>
    </location>
</feature>
<dbReference type="PANTHER" id="PTHR11533:SF294">
    <property type="entry name" value="THYROTROPIN-RELEASING HORMONE-DEGRADING ECTOENZYME"/>
    <property type="match status" value="1"/>
</dbReference>
<dbReference type="Gene3D" id="2.60.40.1730">
    <property type="entry name" value="tricorn interacting facor f3 domain"/>
    <property type="match status" value="2"/>
</dbReference>
<feature type="domain" description="Aminopeptidase N-like N-terminal" evidence="12">
    <location>
        <begin position="943"/>
        <end position="1136"/>
    </location>
</feature>
<evidence type="ECO:0000256" key="4">
    <source>
        <dbReference type="ARBA" id="ARBA00022723"/>
    </source>
</evidence>
<evidence type="ECO:0000256" key="3">
    <source>
        <dbReference type="ARBA" id="ARBA00022670"/>
    </source>
</evidence>
<evidence type="ECO:0000313" key="14">
    <source>
        <dbReference type="Proteomes" id="UP001164746"/>
    </source>
</evidence>
<evidence type="ECO:0000256" key="5">
    <source>
        <dbReference type="ARBA" id="ARBA00022801"/>
    </source>
</evidence>
<evidence type="ECO:0000259" key="10">
    <source>
        <dbReference type="Pfam" id="PF01433"/>
    </source>
</evidence>
<dbReference type="InterPro" id="IPR001930">
    <property type="entry name" value="Peptidase_M1"/>
</dbReference>
<keyword evidence="9" id="KW-0812">Transmembrane</keyword>
<protein>
    <submittedName>
        <fullName evidence="13">AMPN-like protein</fullName>
    </submittedName>
</protein>
<comment type="similarity">
    <text evidence="2">Belongs to the peptidase M1 family.</text>
</comment>
<dbReference type="InterPro" id="IPR014782">
    <property type="entry name" value="Peptidase_M1_dom"/>
</dbReference>
<evidence type="ECO:0000259" key="11">
    <source>
        <dbReference type="Pfam" id="PF11838"/>
    </source>
</evidence>